<dbReference type="Pfam" id="PF03009">
    <property type="entry name" value="GDPD"/>
    <property type="match status" value="1"/>
</dbReference>
<dbReference type="EMBL" id="LQCK02000001">
    <property type="protein sequence ID" value="KZB96814.1"/>
    <property type="molecule type" value="Genomic_DNA"/>
</dbReference>
<keyword evidence="2" id="KW-1185">Reference proteome</keyword>
<protein>
    <submittedName>
        <fullName evidence="1">Glycerophosphodiester phosphodiesterase</fullName>
    </submittedName>
</protein>
<evidence type="ECO:0000313" key="2">
    <source>
        <dbReference type="Proteomes" id="UP000078460"/>
    </source>
</evidence>
<dbReference type="Proteomes" id="UP000078460">
    <property type="component" value="Unassembled WGS sequence"/>
</dbReference>
<dbReference type="GO" id="GO:0006644">
    <property type="term" value="P:phospholipid metabolic process"/>
    <property type="evidence" value="ECO:0007669"/>
    <property type="project" value="TreeGrafter"/>
</dbReference>
<dbReference type="GO" id="GO:0005886">
    <property type="term" value="C:plasma membrane"/>
    <property type="evidence" value="ECO:0007669"/>
    <property type="project" value="TreeGrafter"/>
</dbReference>
<dbReference type="RefSeq" id="WP_017979047.1">
    <property type="nucleotide sequence ID" value="NZ_CP017578.1"/>
</dbReference>
<dbReference type="PANTHER" id="PTHR46320">
    <property type="entry name" value="GLYCEROPHOSPHODIESTER PHOSPHODIESTERASE 1"/>
    <property type="match status" value="1"/>
</dbReference>
<dbReference type="STRING" id="621456.BJP26_09535"/>
<proteinExistence type="predicted"/>
<dbReference type="OrthoDB" id="1854250at2"/>
<dbReference type="InterPro" id="IPR032160">
    <property type="entry name" value="DUF4996"/>
</dbReference>
<sequence length="319" mass="34164">MYRPLLAIAATCLACSAVQAAPGDALHRLADPNGGLIVVAHRGCHEAAPLHGLGTTPENSLAALRQCVALGADVMETDVRRSRDGYLVIMHDDTVDRTTNGTGKVADLSLAQLKALLLRQDEGGAAAPLSDQQIPTLDELLALAKGRIVLNLDVKDMIYGEVVDAVHRAGVQDRVIVKTFAGVASVPLATIPPYDRVPFMVIPITADTAAADVPQIIATQMQGRIKPIAFELPVLPLTTLPTVMTRARTLGVPIWINTLFTGFVTGMGGDPEARRDPAAVWGRLTDMGARLIQTDAVEALLRYREQRRIAPRRAGENTR</sequence>
<dbReference type="Gene3D" id="3.20.20.190">
    <property type="entry name" value="Phosphatidylinositol (PI) phosphodiesterase"/>
    <property type="match status" value="1"/>
</dbReference>
<comment type="caution">
    <text evidence="1">The sequence shown here is derived from an EMBL/GenBank/DDBJ whole genome shotgun (WGS) entry which is preliminary data.</text>
</comment>
<dbReference type="InterPro" id="IPR017946">
    <property type="entry name" value="PLC-like_Pdiesterase_TIM-brl"/>
</dbReference>
<dbReference type="InterPro" id="IPR030395">
    <property type="entry name" value="GP_PDE_dom"/>
</dbReference>
<dbReference type="SUPFAM" id="SSF51695">
    <property type="entry name" value="PLC-like phosphodiesterases"/>
    <property type="match status" value="1"/>
</dbReference>
<dbReference type="GO" id="GO:0006580">
    <property type="term" value="P:ethanolamine metabolic process"/>
    <property type="evidence" value="ECO:0007669"/>
    <property type="project" value="TreeGrafter"/>
</dbReference>
<dbReference type="PANTHER" id="PTHR46320:SF1">
    <property type="entry name" value="GLYCEROPHOSPHODIESTER PHOSPHODIESTERASE 1"/>
    <property type="match status" value="1"/>
</dbReference>
<name>A0A154NAS3_9SPHN</name>
<dbReference type="GO" id="GO:0008889">
    <property type="term" value="F:glycerophosphodiester phosphodiesterase activity"/>
    <property type="evidence" value="ECO:0007669"/>
    <property type="project" value="TreeGrafter"/>
</dbReference>
<evidence type="ECO:0000313" key="1">
    <source>
        <dbReference type="EMBL" id="KZB96814.1"/>
    </source>
</evidence>
<organism evidence="1 2">
    <name type="scientific">Sphingomonas melonis TY</name>
    <dbReference type="NCBI Taxonomy" id="621456"/>
    <lineage>
        <taxon>Bacteria</taxon>
        <taxon>Pseudomonadati</taxon>
        <taxon>Pseudomonadota</taxon>
        <taxon>Alphaproteobacteria</taxon>
        <taxon>Sphingomonadales</taxon>
        <taxon>Sphingomonadaceae</taxon>
        <taxon>Sphingomonas</taxon>
    </lineage>
</organism>
<dbReference type="PROSITE" id="PS51704">
    <property type="entry name" value="GP_PDE"/>
    <property type="match status" value="1"/>
</dbReference>
<dbReference type="CDD" id="cd08566">
    <property type="entry name" value="GDPD_AtGDE_like"/>
    <property type="match status" value="1"/>
</dbReference>
<gene>
    <name evidence="1" type="ORF">AVM11_01330</name>
</gene>
<dbReference type="AlphaFoldDB" id="A0A154NAS3"/>
<dbReference type="KEGG" id="smy:BJP26_09535"/>
<dbReference type="Pfam" id="PF16387">
    <property type="entry name" value="DUF4996"/>
    <property type="match status" value="1"/>
</dbReference>
<dbReference type="GeneID" id="93798404"/>
<dbReference type="GO" id="GO:0070291">
    <property type="term" value="P:N-acylethanolamine metabolic process"/>
    <property type="evidence" value="ECO:0007669"/>
    <property type="project" value="TreeGrafter"/>
</dbReference>
<reference evidence="1" key="1">
    <citation type="submission" date="2016-03" db="EMBL/GenBank/DDBJ databases">
        <title>Sphingomonas melonis TY, whole genome shotgun sequencing.</title>
        <authorList>
            <person name="Wang H."/>
            <person name="Zhu P."/>
        </authorList>
    </citation>
    <scope>NUCLEOTIDE SEQUENCE [LARGE SCALE GENOMIC DNA]</scope>
    <source>
        <strain evidence="1">TY</strain>
    </source>
</reference>
<accession>A0A154NAS3</accession>